<proteinExistence type="predicted"/>
<evidence type="ECO:0000313" key="3">
    <source>
        <dbReference type="Proteomes" id="UP000297348"/>
    </source>
</evidence>
<name>A0A4Z0J6B0_9LACO</name>
<keyword evidence="3" id="KW-1185">Reference proteome</keyword>
<evidence type="ECO:0000256" key="1">
    <source>
        <dbReference type="SAM" id="Coils"/>
    </source>
</evidence>
<sequence>MGLGRFLAGTTLGVGVGLVAYLTLTNQDPITWGTHVKQQLTHTAQQLKDVQDAKDNLTQNAAKLSAAVTAAQPVLDDIQTEVDKFAFKAAPRLSAIQEVLDRQNAD</sequence>
<dbReference type="Proteomes" id="UP000297348">
    <property type="component" value="Unassembled WGS sequence"/>
</dbReference>
<dbReference type="AlphaFoldDB" id="A0A4Z0J6B0"/>
<gene>
    <name evidence="2" type="ORF">EGT51_09775</name>
</gene>
<accession>A0A4Z0J6B0</accession>
<comment type="caution">
    <text evidence="2">The sequence shown here is derived from an EMBL/GenBank/DDBJ whole genome shotgun (WGS) entry which is preliminary data.</text>
</comment>
<feature type="coiled-coil region" evidence="1">
    <location>
        <begin position="40"/>
        <end position="67"/>
    </location>
</feature>
<evidence type="ECO:0000313" key="2">
    <source>
        <dbReference type="EMBL" id="TGD18075.1"/>
    </source>
</evidence>
<dbReference type="EMBL" id="RKLX01000017">
    <property type="protein sequence ID" value="TGD18075.1"/>
    <property type="molecule type" value="Genomic_DNA"/>
</dbReference>
<dbReference type="RefSeq" id="WP_135368504.1">
    <property type="nucleotide sequence ID" value="NZ_RKLX01000017.1"/>
</dbReference>
<dbReference type="OrthoDB" id="2297036at2"/>
<keyword evidence="1" id="KW-0175">Coiled coil</keyword>
<evidence type="ECO:0008006" key="4">
    <source>
        <dbReference type="Google" id="ProtNLM"/>
    </source>
</evidence>
<organism evidence="2 3">
    <name type="scientific">Levilactobacillus suantsaiihabitans</name>
    <dbReference type="NCBI Taxonomy" id="2487722"/>
    <lineage>
        <taxon>Bacteria</taxon>
        <taxon>Bacillati</taxon>
        <taxon>Bacillota</taxon>
        <taxon>Bacilli</taxon>
        <taxon>Lactobacillales</taxon>
        <taxon>Lactobacillaceae</taxon>
        <taxon>Levilactobacillus</taxon>
    </lineage>
</organism>
<protein>
    <recommendedName>
        <fullName evidence="4">YtxH domain-containing protein</fullName>
    </recommendedName>
</protein>
<reference evidence="2 3" key="1">
    <citation type="submission" date="2018-10" db="EMBL/GenBank/DDBJ databases">
        <title>Lactobacillus sp. R7 and Lactobacillus sp. R19 isolated from fermented mustard green product of Taiwan.</title>
        <authorList>
            <person name="Lin S.-T."/>
        </authorList>
    </citation>
    <scope>NUCLEOTIDE SEQUENCE [LARGE SCALE GENOMIC DNA]</scope>
    <source>
        <strain evidence="2 3">BCRC 81129</strain>
    </source>
</reference>